<evidence type="ECO:0000259" key="1">
    <source>
        <dbReference type="SMART" id="SM00418"/>
    </source>
</evidence>
<accession>A0ABD6C375</accession>
<dbReference type="EMBL" id="JBHUDB010000006">
    <property type="protein sequence ID" value="MFD1570868.1"/>
    <property type="molecule type" value="Genomic_DNA"/>
</dbReference>
<sequence length="76" mass="8607">MGLTLTDAKRNILSLLYEDPSHGYALAKELGVQGSTMYEHLEQLEEAGYVESHEDGRRHVYELTRKGELTVEAEQV</sequence>
<evidence type="ECO:0000313" key="3">
    <source>
        <dbReference type="Proteomes" id="UP001597185"/>
    </source>
</evidence>
<dbReference type="CDD" id="cd00090">
    <property type="entry name" value="HTH_ARSR"/>
    <property type="match status" value="1"/>
</dbReference>
<protein>
    <submittedName>
        <fullName evidence="2">ArsR/SmtB family transcription factor</fullName>
    </submittedName>
</protein>
<dbReference type="Pfam" id="PF03551">
    <property type="entry name" value="PadR"/>
    <property type="match status" value="1"/>
</dbReference>
<organism evidence="2 3">
    <name type="scientific">Halorubrum laminariae</name>
    <dbReference type="NCBI Taxonomy" id="1433523"/>
    <lineage>
        <taxon>Archaea</taxon>
        <taxon>Methanobacteriati</taxon>
        <taxon>Methanobacteriota</taxon>
        <taxon>Stenosarchaea group</taxon>
        <taxon>Halobacteria</taxon>
        <taxon>Halobacteriales</taxon>
        <taxon>Haloferacaceae</taxon>
        <taxon>Halorubrum</taxon>
    </lineage>
</organism>
<gene>
    <name evidence="2" type="ORF">ACFR9T_09750</name>
</gene>
<dbReference type="InterPro" id="IPR036388">
    <property type="entry name" value="WH-like_DNA-bd_sf"/>
</dbReference>
<proteinExistence type="predicted"/>
<dbReference type="InterPro" id="IPR011991">
    <property type="entry name" value="ArsR-like_HTH"/>
</dbReference>
<comment type="caution">
    <text evidence="2">The sequence shown here is derived from an EMBL/GenBank/DDBJ whole genome shotgun (WGS) entry which is preliminary data.</text>
</comment>
<dbReference type="SMART" id="SM00418">
    <property type="entry name" value="HTH_ARSR"/>
    <property type="match status" value="1"/>
</dbReference>
<dbReference type="InterPro" id="IPR001845">
    <property type="entry name" value="HTH_ArsR_DNA-bd_dom"/>
</dbReference>
<dbReference type="RefSeq" id="WP_256418366.1">
    <property type="nucleotide sequence ID" value="NZ_JANHDL010000005.1"/>
</dbReference>
<name>A0ABD6C375_9EURY</name>
<dbReference type="PANTHER" id="PTHR38600">
    <property type="entry name" value="TRANSCRIPTIONAL REGULATORY PROTEIN"/>
    <property type="match status" value="1"/>
</dbReference>
<evidence type="ECO:0000313" key="2">
    <source>
        <dbReference type="EMBL" id="MFD1570868.1"/>
    </source>
</evidence>
<reference evidence="2 3" key="1">
    <citation type="journal article" date="2019" name="Int. J. Syst. Evol. Microbiol.">
        <title>The Global Catalogue of Microorganisms (GCM) 10K type strain sequencing project: providing services to taxonomists for standard genome sequencing and annotation.</title>
        <authorList>
            <consortium name="The Broad Institute Genomics Platform"/>
            <consortium name="The Broad Institute Genome Sequencing Center for Infectious Disease"/>
            <person name="Wu L."/>
            <person name="Ma J."/>
        </authorList>
    </citation>
    <scope>NUCLEOTIDE SEQUENCE [LARGE SCALE GENOMIC DNA]</scope>
    <source>
        <strain evidence="2 3">CGMCC 1.12689</strain>
    </source>
</reference>
<dbReference type="Gene3D" id="1.10.10.10">
    <property type="entry name" value="Winged helix-like DNA-binding domain superfamily/Winged helix DNA-binding domain"/>
    <property type="match status" value="1"/>
</dbReference>
<dbReference type="PANTHER" id="PTHR38600:SF1">
    <property type="entry name" value="TRANSCRIPTIONAL REGULATORY PROTEIN"/>
    <property type="match status" value="1"/>
</dbReference>
<dbReference type="SUPFAM" id="SSF46785">
    <property type="entry name" value="Winged helix' DNA-binding domain"/>
    <property type="match status" value="1"/>
</dbReference>
<dbReference type="AlphaFoldDB" id="A0ABD6C375"/>
<dbReference type="InterPro" id="IPR036390">
    <property type="entry name" value="WH_DNA-bd_sf"/>
</dbReference>
<feature type="domain" description="HTH arsR-type" evidence="1">
    <location>
        <begin position="3"/>
        <end position="72"/>
    </location>
</feature>
<dbReference type="Proteomes" id="UP001597185">
    <property type="component" value="Unassembled WGS sequence"/>
</dbReference>
<dbReference type="InterPro" id="IPR005149">
    <property type="entry name" value="Tscrpt_reg_PadR_N"/>
</dbReference>
<keyword evidence="3" id="KW-1185">Reference proteome</keyword>